<feature type="domain" description="VOC" evidence="1">
    <location>
        <begin position="152"/>
        <end position="275"/>
    </location>
</feature>
<proteinExistence type="predicted"/>
<evidence type="ECO:0000313" key="2">
    <source>
        <dbReference type="EMBL" id="VCU06640.1"/>
    </source>
</evidence>
<evidence type="ECO:0000259" key="1">
    <source>
        <dbReference type="PROSITE" id="PS51819"/>
    </source>
</evidence>
<dbReference type="InterPro" id="IPR052537">
    <property type="entry name" value="Extradiol_RC_dioxygenase"/>
</dbReference>
<dbReference type="Proteomes" id="UP000289200">
    <property type="component" value="Unassembled WGS sequence"/>
</dbReference>
<dbReference type="Gene3D" id="3.10.180.10">
    <property type="entry name" value="2,3-Dihydroxybiphenyl 1,2-Dioxygenase, domain 1"/>
    <property type="match status" value="2"/>
</dbReference>
<organism evidence="2 3">
    <name type="scientific">Rhodoplanes serenus</name>
    <dbReference type="NCBI Taxonomy" id="200615"/>
    <lineage>
        <taxon>Bacteria</taxon>
        <taxon>Pseudomonadati</taxon>
        <taxon>Pseudomonadota</taxon>
        <taxon>Alphaproteobacteria</taxon>
        <taxon>Hyphomicrobiales</taxon>
        <taxon>Nitrobacteraceae</taxon>
        <taxon>Rhodoplanes</taxon>
    </lineage>
</organism>
<dbReference type="AlphaFoldDB" id="A0A3S4DC56"/>
<dbReference type="OrthoDB" id="9785698at2"/>
<protein>
    <submittedName>
        <fullName evidence="2">Ring-cleaving dioxygenase MhqO</fullName>
    </submittedName>
</protein>
<dbReference type="RefSeq" id="WP_129608266.1">
    <property type="nucleotide sequence ID" value="NZ_UWOC01000111.1"/>
</dbReference>
<sequence>MTRNGIHHVTALAGRARRNLDFYAGTLGLRLVKRTVNFDDPGTWHLYYGDETGRPGSLVTFFPWEHAAAGRIGVGETMETALAVPAESIAFWAHRLVEAGIDHDAPRRRFDETVLALRDPDGMRLALVGVPGAEAAPAWTTAAVPAEAAIRGVHGVGLLIADPAATAAIVTDVLGFAEVGRDEEVTRYRAAGAAPGDIGTLVDLHRAGGPATGRLGAGSVHHVAFRAADDAAQRAQVARLAQHHGIAATEQRDRHYFRSVYFREPGGVLFEIATDEPGFAVDEPMDSLGGELKLPPGLAARREAIAAALPPLG</sequence>
<dbReference type="InterPro" id="IPR037523">
    <property type="entry name" value="VOC_core"/>
</dbReference>
<dbReference type="SUPFAM" id="SSF54593">
    <property type="entry name" value="Glyoxalase/Bleomycin resistance protein/Dihydroxybiphenyl dioxygenase"/>
    <property type="match status" value="1"/>
</dbReference>
<dbReference type="Pfam" id="PF00903">
    <property type="entry name" value="Glyoxalase"/>
    <property type="match status" value="2"/>
</dbReference>
<name>A0A3S4DC56_9BRAD</name>
<dbReference type="PANTHER" id="PTHR36110">
    <property type="entry name" value="RING-CLEAVING DIOXYGENASE MHQE-RELATED"/>
    <property type="match status" value="1"/>
</dbReference>
<dbReference type="InterPro" id="IPR029068">
    <property type="entry name" value="Glyas_Bleomycin-R_OHBP_Dase"/>
</dbReference>
<evidence type="ECO:0000313" key="3">
    <source>
        <dbReference type="Proteomes" id="UP000289200"/>
    </source>
</evidence>
<dbReference type="PROSITE" id="PS51819">
    <property type="entry name" value="VOC"/>
    <property type="match status" value="2"/>
</dbReference>
<dbReference type="InterPro" id="IPR004360">
    <property type="entry name" value="Glyas_Fos-R_dOase_dom"/>
</dbReference>
<dbReference type="EMBL" id="UWOC01000111">
    <property type="protein sequence ID" value="VCU06640.1"/>
    <property type="molecule type" value="Genomic_DNA"/>
</dbReference>
<accession>A0A3S4DC56</accession>
<gene>
    <name evidence="2" type="primary">mhqO</name>
    <name evidence="2" type="ORF">RHODGE_RHODGE_01287</name>
</gene>
<keyword evidence="3" id="KW-1185">Reference proteome</keyword>
<reference evidence="3" key="1">
    <citation type="submission" date="2018-10" db="EMBL/GenBank/DDBJ databases">
        <authorList>
            <person name="Peiro R."/>
            <person name="Begona"/>
            <person name="Cbmso G."/>
            <person name="Lopez M."/>
            <person name="Gonzalez S."/>
            <person name="Sacristan E."/>
            <person name="Castillo E."/>
        </authorList>
    </citation>
    <scope>NUCLEOTIDE SEQUENCE [LARGE SCALE GENOMIC DNA]</scope>
</reference>
<keyword evidence="2" id="KW-0223">Dioxygenase</keyword>
<dbReference type="PANTHER" id="PTHR36110:SF2">
    <property type="entry name" value="RING-CLEAVING DIOXYGENASE MHQE-RELATED"/>
    <property type="match status" value="1"/>
</dbReference>
<feature type="domain" description="VOC" evidence="1">
    <location>
        <begin position="5"/>
        <end position="130"/>
    </location>
</feature>
<comment type="caution">
    <text evidence="2">The sequence shown here is derived from an EMBL/GenBank/DDBJ whole genome shotgun (WGS) entry which is preliminary data.</text>
</comment>
<keyword evidence="2" id="KW-0560">Oxidoreductase</keyword>
<dbReference type="GO" id="GO:0051213">
    <property type="term" value="F:dioxygenase activity"/>
    <property type="evidence" value="ECO:0007669"/>
    <property type="project" value="UniProtKB-KW"/>
</dbReference>